<accession>A0ABS9BUE6</accession>
<dbReference type="Gene3D" id="2.60.40.1080">
    <property type="match status" value="1"/>
</dbReference>
<dbReference type="RefSeq" id="WP_008623146.1">
    <property type="nucleotide sequence ID" value="NZ_JAKEVZ010000008.1"/>
</dbReference>
<gene>
    <name evidence="2" type="ORF">L0U89_11405</name>
</gene>
<feature type="domain" description="BIG2" evidence="1">
    <location>
        <begin position="207"/>
        <end position="285"/>
    </location>
</feature>
<evidence type="ECO:0000259" key="1">
    <source>
        <dbReference type="Pfam" id="PF02368"/>
    </source>
</evidence>
<dbReference type="InterPro" id="IPR008964">
    <property type="entry name" value="Invasin/intimin_cell_adhesion"/>
</dbReference>
<protein>
    <submittedName>
        <fullName evidence="2">Ig-like domain-containing protein</fullName>
    </submittedName>
</protein>
<evidence type="ECO:0000313" key="3">
    <source>
        <dbReference type="Proteomes" id="UP001201449"/>
    </source>
</evidence>
<name>A0ABS9BUE6_9BACT</name>
<evidence type="ECO:0000313" key="2">
    <source>
        <dbReference type="EMBL" id="MCF1751676.1"/>
    </source>
</evidence>
<dbReference type="Proteomes" id="UP001201449">
    <property type="component" value="Unassembled WGS sequence"/>
</dbReference>
<comment type="caution">
    <text evidence="2">The sequence shown here is derived from an EMBL/GenBank/DDBJ whole genome shotgun (WGS) entry which is preliminary data.</text>
</comment>
<dbReference type="SUPFAM" id="SSF49373">
    <property type="entry name" value="Invasin/intimin cell-adhesion fragments"/>
    <property type="match status" value="1"/>
</dbReference>
<dbReference type="InterPro" id="IPR003343">
    <property type="entry name" value="Big_2"/>
</dbReference>
<organism evidence="2 3">
    <name type="scientific">Mariniradius sediminis</name>
    <dbReference type="NCBI Taxonomy" id="2909237"/>
    <lineage>
        <taxon>Bacteria</taxon>
        <taxon>Pseudomonadati</taxon>
        <taxon>Bacteroidota</taxon>
        <taxon>Cytophagia</taxon>
        <taxon>Cytophagales</taxon>
        <taxon>Cyclobacteriaceae</taxon>
        <taxon>Mariniradius</taxon>
    </lineage>
</organism>
<sequence length="549" mass="60501">MKNLTKALSTFTGQSSFKIQLGFFVALLFFLNACTESLLKDEDISNDLSLLSQNLAKEFGKLGISDAANGGSVDEFYFLAPTVAKAPKYHKNFHPNLSPIVEISDDLGFKNYHAVFNRDGAADGKVVVNKAEENYFVDWNPSETKAQIGKIYRIRVRIGEKVLGHLDVGVVPSNQTKSLQDGLIPVVQNQNFRIAFRVEEKECPARIEIKPAEATVLVDGEQQYEAIVYNFYGEVLTDFAFLNIKWSVADGEVASIDQDGLAKGKKFGVTGIKAKSFDVEGTATLFVQEAIAPRPGRDVVVFNDVNHLDNTGLNNPNNRLLVRNLIDYQTIGNRANGKTVWMDCGRNSGYPQACQGNNTHTALHQFIQNSGYSLTFINSTNTPLTNIDPDVKILFLWLPKVQFSVAEINAMKDFANEGGRIIFIGEWDGFYTNVGLAVENQFLINMGAVMRNVGNAVDCGYNTLPFASLRPHPITRDMTDITIACASVIQLGPNDFALFYNSTNSLVLGGVAQIDTNPITELQNARVAPSDQSRLRILGELDPRKTTGF</sequence>
<dbReference type="Pfam" id="PF02368">
    <property type="entry name" value="Big_2"/>
    <property type="match status" value="1"/>
</dbReference>
<keyword evidence="3" id="KW-1185">Reference proteome</keyword>
<dbReference type="EMBL" id="JAKEVZ010000008">
    <property type="protein sequence ID" value="MCF1751676.1"/>
    <property type="molecule type" value="Genomic_DNA"/>
</dbReference>
<proteinExistence type="predicted"/>
<reference evidence="2 3" key="1">
    <citation type="submission" date="2022-01" db="EMBL/GenBank/DDBJ databases">
        <title>Mariniradius saccharolyticus sp. nov., isolated from sediment of a river.</title>
        <authorList>
            <person name="Liu H."/>
        </authorList>
    </citation>
    <scope>NUCLEOTIDE SEQUENCE [LARGE SCALE GENOMIC DNA]</scope>
    <source>
        <strain evidence="2 3">RY-2</strain>
    </source>
</reference>